<feature type="compositionally biased region" description="Low complexity" evidence="1">
    <location>
        <begin position="92"/>
        <end position="101"/>
    </location>
</feature>
<feature type="compositionally biased region" description="Polar residues" evidence="1">
    <location>
        <begin position="128"/>
        <end position="148"/>
    </location>
</feature>
<keyword evidence="4" id="KW-1185">Reference proteome</keyword>
<evidence type="ECO:0000256" key="2">
    <source>
        <dbReference type="SAM" id="Phobius"/>
    </source>
</evidence>
<dbReference type="RefSeq" id="WP_330483211.1">
    <property type="nucleotide sequence ID" value="NZ_JAZBJZ010000025.1"/>
</dbReference>
<keyword evidence="2" id="KW-1133">Transmembrane helix</keyword>
<feature type="region of interest" description="Disordered" evidence="1">
    <location>
        <begin position="1"/>
        <end position="31"/>
    </location>
</feature>
<dbReference type="EMBL" id="JAZBJZ010000025">
    <property type="protein sequence ID" value="MEE3716783.1"/>
    <property type="molecule type" value="Genomic_DNA"/>
</dbReference>
<keyword evidence="2" id="KW-0812">Transmembrane</keyword>
<feature type="region of interest" description="Disordered" evidence="1">
    <location>
        <begin position="83"/>
        <end position="161"/>
    </location>
</feature>
<evidence type="ECO:0000313" key="4">
    <source>
        <dbReference type="Proteomes" id="UP001333818"/>
    </source>
</evidence>
<reference evidence="3" key="1">
    <citation type="submission" date="2024-01" db="EMBL/GenBank/DDBJ databases">
        <title>Bank of Algae and Cyanobacteria of the Azores (BACA) strain genomes.</title>
        <authorList>
            <person name="Luz R."/>
            <person name="Cordeiro R."/>
            <person name="Fonseca A."/>
            <person name="Goncalves V."/>
        </authorList>
    </citation>
    <scope>NUCLEOTIDE SEQUENCE</scope>
    <source>
        <strain evidence="3">BACA0141</strain>
    </source>
</reference>
<feature type="compositionally biased region" description="Pro residues" evidence="1">
    <location>
        <begin position="149"/>
        <end position="161"/>
    </location>
</feature>
<proteinExistence type="predicted"/>
<dbReference type="Proteomes" id="UP001333818">
    <property type="component" value="Unassembled WGS sequence"/>
</dbReference>
<protein>
    <submittedName>
        <fullName evidence="3">Uncharacterized protein</fullName>
    </submittedName>
</protein>
<keyword evidence="2" id="KW-0472">Membrane</keyword>
<gene>
    <name evidence="3" type="ORF">V2H45_08500</name>
</gene>
<evidence type="ECO:0000313" key="3">
    <source>
        <dbReference type="EMBL" id="MEE3716783.1"/>
    </source>
</evidence>
<comment type="caution">
    <text evidence="3">The sequence shown here is derived from an EMBL/GenBank/DDBJ whole genome shotgun (WGS) entry which is preliminary data.</text>
</comment>
<organism evidence="3 4">
    <name type="scientific">Tumidithrix elongata BACA0141</name>
    <dbReference type="NCBI Taxonomy" id="2716417"/>
    <lineage>
        <taxon>Bacteria</taxon>
        <taxon>Bacillati</taxon>
        <taxon>Cyanobacteriota</taxon>
        <taxon>Cyanophyceae</taxon>
        <taxon>Pseudanabaenales</taxon>
        <taxon>Pseudanabaenaceae</taxon>
        <taxon>Tumidithrix</taxon>
        <taxon>Tumidithrix elongata</taxon>
    </lineage>
</organism>
<feature type="compositionally biased region" description="Pro residues" evidence="1">
    <location>
        <begin position="102"/>
        <end position="111"/>
    </location>
</feature>
<name>A0AAW9Q0Q2_9CYAN</name>
<sequence length="161" mass="17171">MRPNEDPISEDARRKGYTQGEIDENNRQAGIQKARDSESAVSGTLIGIILAVVVGMVVGTIYFLNRRDQAPVPSPVIVPVTPINQPSPTPVPTINITIPPQQQTPPQPTQAPPNNINITVPPQPTQAPPNNINITVPPQKEPVTQPSPQGSPVPKPSTSPN</sequence>
<accession>A0AAW9Q0Q2</accession>
<feature type="transmembrane region" description="Helical" evidence="2">
    <location>
        <begin position="45"/>
        <end position="64"/>
    </location>
</feature>
<dbReference type="AlphaFoldDB" id="A0AAW9Q0Q2"/>
<evidence type="ECO:0000256" key="1">
    <source>
        <dbReference type="SAM" id="MobiDB-lite"/>
    </source>
</evidence>